<reference evidence="3" key="1">
    <citation type="submission" date="2018-12" db="EMBL/GenBank/DDBJ databases">
        <title>Tengunoibacter tsumagoiensis gen. nov., sp. nov., Dictyobacter kobayashii sp. nov., D. alpinus sp. nov., and D. joshuensis sp. nov. and description of Dictyobacteraceae fam. nov. within the order Ktedonobacterales isolated from Tengu-no-mugimeshi.</title>
        <authorList>
            <person name="Wang C.M."/>
            <person name="Zheng Y."/>
            <person name="Sakai Y."/>
            <person name="Toyoda A."/>
            <person name="Minakuchi Y."/>
            <person name="Abe K."/>
            <person name="Yokota A."/>
            <person name="Yabe S."/>
        </authorList>
    </citation>
    <scope>NUCLEOTIDE SEQUENCE [LARGE SCALE GENOMIC DNA]</scope>
    <source>
        <strain evidence="3">S-27</strain>
    </source>
</reference>
<keyword evidence="3" id="KW-1185">Reference proteome</keyword>
<name>A0A401ZK51_9CHLR</name>
<dbReference type="EMBL" id="BIFQ01000001">
    <property type="protein sequence ID" value="GCE07194.1"/>
    <property type="molecule type" value="Genomic_DNA"/>
</dbReference>
<organism evidence="2 3">
    <name type="scientific">Dictyobacter aurantiacus</name>
    <dbReference type="NCBI Taxonomy" id="1936993"/>
    <lineage>
        <taxon>Bacteria</taxon>
        <taxon>Bacillati</taxon>
        <taxon>Chloroflexota</taxon>
        <taxon>Ktedonobacteria</taxon>
        <taxon>Ktedonobacterales</taxon>
        <taxon>Dictyobacteraceae</taxon>
        <taxon>Dictyobacter</taxon>
    </lineage>
</organism>
<protein>
    <submittedName>
        <fullName evidence="2">Uncharacterized protein</fullName>
    </submittedName>
</protein>
<feature type="region of interest" description="Disordered" evidence="1">
    <location>
        <begin position="1"/>
        <end position="21"/>
    </location>
</feature>
<evidence type="ECO:0000313" key="2">
    <source>
        <dbReference type="EMBL" id="GCE07194.1"/>
    </source>
</evidence>
<evidence type="ECO:0000313" key="3">
    <source>
        <dbReference type="Proteomes" id="UP000287224"/>
    </source>
</evidence>
<proteinExistence type="predicted"/>
<accession>A0A401ZK51</accession>
<dbReference type="Proteomes" id="UP000287224">
    <property type="component" value="Unassembled WGS sequence"/>
</dbReference>
<sequence length="77" mass="8664">MVKKTSQIYHPARKRTGYKTNIKSDNVGSGLAPDFPFPHVTQTVGRPSWPIFFPPQVWETEGHELMINLAICAIIQA</sequence>
<evidence type="ECO:0000256" key="1">
    <source>
        <dbReference type="SAM" id="MobiDB-lite"/>
    </source>
</evidence>
<comment type="caution">
    <text evidence="2">The sequence shown here is derived from an EMBL/GenBank/DDBJ whole genome shotgun (WGS) entry which is preliminary data.</text>
</comment>
<dbReference type="AlphaFoldDB" id="A0A401ZK51"/>
<gene>
    <name evidence="2" type="ORF">KDAU_45230</name>
</gene>